<keyword evidence="2" id="KW-1185">Reference proteome</keyword>
<evidence type="ECO:0000313" key="2">
    <source>
        <dbReference type="Proteomes" id="UP001172155"/>
    </source>
</evidence>
<sequence length="251" mass="28062">MDNKHEATPATLGEDGGVLCLGLFRTGTYSMAKALNELGFARVLHGMDMRDALRDDAGIQPWARAAWANMPFLRRVLYPDALPPWLTRPAAPADPFGRPEWDALVGSYHGVTDVASLYAPQLIKAYPGARVVLCYRDPDAWAASLDATVLCVVTGWSGRLVRRCAEPLAGTFAFTQLWDLLRAWFEVETVEEMRAVCKRRYREHYDTVRGLVPPERLLEYQLGDGWSPLCEFVGRPVPDVPFPKVNEGKDL</sequence>
<evidence type="ECO:0000313" key="1">
    <source>
        <dbReference type="EMBL" id="KAK0752869.1"/>
    </source>
</evidence>
<proteinExistence type="predicted"/>
<organism evidence="1 2">
    <name type="scientific">Schizothecium vesticola</name>
    <dbReference type="NCBI Taxonomy" id="314040"/>
    <lineage>
        <taxon>Eukaryota</taxon>
        <taxon>Fungi</taxon>
        <taxon>Dikarya</taxon>
        <taxon>Ascomycota</taxon>
        <taxon>Pezizomycotina</taxon>
        <taxon>Sordariomycetes</taxon>
        <taxon>Sordariomycetidae</taxon>
        <taxon>Sordariales</taxon>
        <taxon>Schizotheciaceae</taxon>
        <taxon>Schizothecium</taxon>
    </lineage>
</organism>
<dbReference type="Gene3D" id="3.40.50.300">
    <property type="entry name" value="P-loop containing nucleotide triphosphate hydrolases"/>
    <property type="match status" value="1"/>
</dbReference>
<dbReference type="PANTHER" id="PTHR36978:SF4">
    <property type="entry name" value="P-LOOP CONTAINING NUCLEOSIDE TRIPHOSPHATE HYDROLASE PROTEIN"/>
    <property type="match status" value="1"/>
</dbReference>
<dbReference type="InterPro" id="IPR040632">
    <property type="entry name" value="Sulfotransfer_4"/>
</dbReference>
<dbReference type="PANTHER" id="PTHR36978">
    <property type="entry name" value="P-LOOP CONTAINING NUCLEOTIDE TRIPHOSPHATE HYDROLASE"/>
    <property type="match status" value="1"/>
</dbReference>
<accession>A0AA40F7Y7</accession>
<dbReference type="SUPFAM" id="SSF52540">
    <property type="entry name" value="P-loop containing nucleoside triphosphate hydrolases"/>
    <property type="match status" value="1"/>
</dbReference>
<reference evidence="1" key="1">
    <citation type="submission" date="2023-06" db="EMBL/GenBank/DDBJ databases">
        <title>Genome-scale phylogeny and comparative genomics of the fungal order Sordariales.</title>
        <authorList>
            <consortium name="Lawrence Berkeley National Laboratory"/>
            <person name="Hensen N."/>
            <person name="Bonometti L."/>
            <person name="Westerberg I."/>
            <person name="Brannstrom I.O."/>
            <person name="Guillou S."/>
            <person name="Cros-Aarteil S."/>
            <person name="Calhoun S."/>
            <person name="Haridas S."/>
            <person name="Kuo A."/>
            <person name="Mondo S."/>
            <person name="Pangilinan J."/>
            <person name="Riley R."/>
            <person name="LaButti K."/>
            <person name="Andreopoulos B."/>
            <person name="Lipzen A."/>
            <person name="Chen C."/>
            <person name="Yanf M."/>
            <person name="Daum C."/>
            <person name="Ng V."/>
            <person name="Clum A."/>
            <person name="Steindorff A."/>
            <person name="Ohm R."/>
            <person name="Martin F."/>
            <person name="Silar P."/>
            <person name="Natvig D."/>
            <person name="Lalanne C."/>
            <person name="Gautier V."/>
            <person name="Ament-velasquez S.L."/>
            <person name="Kruys A."/>
            <person name="Hutchinson M.I."/>
            <person name="Powell A.J."/>
            <person name="Barry K."/>
            <person name="Miller A.N."/>
            <person name="Grigoriev I.V."/>
            <person name="Debuchy R."/>
            <person name="Gladieux P."/>
            <person name="Thoren M.H."/>
            <person name="Johannesson H."/>
        </authorList>
    </citation>
    <scope>NUCLEOTIDE SEQUENCE</scope>
    <source>
        <strain evidence="1">SMH3187-1</strain>
    </source>
</reference>
<dbReference type="InterPro" id="IPR027417">
    <property type="entry name" value="P-loop_NTPase"/>
</dbReference>
<evidence type="ECO:0008006" key="3">
    <source>
        <dbReference type="Google" id="ProtNLM"/>
    </source>
</evidence>
<dbReference type="EMBL" id="JAUKUD010000001">
    <property type="protein sequence ID" value="KAK0752869.1"/>
    <property type="molecule type" value="Genomic_DNA"/>
</dbReference>
<dbReference type="Proteomes" id="UP001172155">
    <property type="component" value="Unassembled WGS sequence"/>
</dbReference>
<gene>
    <name evidence="1" type="ORF">B0T18DRAFT_335703</name>
</gene>
<feature type="non-terminal residue" evidence="1">
    <location>
        <position position="251"/>
    </location>
</feature>
<comment type="caution">
    <text evidence="1">The sequence shown here is derived from an EMBL/GenBank/DDBJ whole genome shotgun (WGS) entry which is preliminary data.</text>
</comment>
<dbReference type="Pfam" id="PF17784">
    <property type="entry name" value="Sulfotransfer_4"/>
    <property type="match status" value="1"/>
</dbReference>
<dbReference type="AlphaFoldDB" id="A0AA40F7Y7"/>
<name>A0AA40F7Y7_9PEZI</name>
<protein>
    <recommendedName>
        <fullName evidence="3">Sulfotransferase family protein</fullName>
    </recommendedName>
</protein>